<reference evidence="4" key="1">
    <citation type="submission" date="2015-07" db="EMBL/GenBank/DDBJ databases">
        <authorList>
            <person name="Rodrigo-Torres Lidia"/>
            <person name="Arahal R.David."/>
        </authorList>
    </citation>
    <scope>NUCLEOTIDE SEQUENCE [LARGE SCALE GENOMIC DNA]</scope>
    <source>
        <strain evidence="4">CECT 4801</strain>
    </source>
</reference>
<feature type="domain" description="DUF2470" evidence="1">
    <location>
        <begin position="178"/>
        <end position="247"/>
    </location>
</feature>
<dbReference type="RefSeq" id="WP_055655503.1">
    <property type="nucleotide sequence ID" value="NZ_CXST01000001.1"/>
</dbReference>
<organism evidence="3 4">
    <name type="scientific">Roseibium aggregatum</name>
    <dbReference type="NCBI Taxonomy" id="187304"/>
    <lineage>
        <taxon>Bacteria</taxon>
        <taxon>Pseudomonadati</taxon>
        <taxon>Pseudomonadota</taxon>
        <taxon>Alphaproteobacteria</taxon>
        <taxon>Hyphomicrobiales</taxon>
        <taxon>Stappiaceae</taxon>
        <taxon>Roseibium</taxon>
    </lineage>
</organism>
<dbReference type="STRING" id="187304.B0E33_21040"/>
<sequence>MSLEKEPKSVIRPTDDQARRLAKELIRTARFGALAVLEAETRHPLASRVAVATDVDGAPVILTSTLSGHTAAILENPSCSLLLGEPGKGDPLAHPRISLFCKALKISRGSSDHERLRNRYLSRHPKAELYVDFGDFSFFRLELSRASLNGGFGKAFELEEEDLLAKVSSPGDWSSMEAGAVAHMNADHRDAVKLYAQNLLKAGEANWRLACLDPEGVDLVAGDKVERLWFADPLEDPSELRPALVALALQARNT</sequence>
<dbReference type="Gene3D" id="3.20.180.10">
    <property type="entry name" value="PNP-oxidase-like"/>
    <property type="match status" value="1"/>
</dbReference>
<dbReference type="InterPro" id="IPR019595">
    <property type="entry name" value="DUF2470"/>
</dbReference>
<dbReference type="AlphaFoldDB" id="A0A0M6Y251"/>
<name>A0A0M6Y251_9HYPH</name>
<protein>
    <submittedName>
        <fullName evidence="3">Heme oxygenase, HugZ family</fullName>
    </submittedName>
</protein>
<dbReference type="Gene3D" id="2.30.110.10">
    <property type="entry name" value="Electron Transport, Fmn-binding Protein, Chain A"/>
    <property type="match status" value="1"/>
</dbReference>
<evidence type="ECO:0000259" key="1">
    <source>
        <dbReference type="Pfam" id="PF10615"/>
    </source>
</evidence>
<dbReference type="InterPro" id="IPR012349">
    <property type="entry name" value="Split_barrel_FMN-bd"/>
</dbReference>
<gene>
    <name evidence="3" type="ORF">LAL4801_01837</name>
</gene>
<dbReference type="InterPro" id="IPR037119">
    <property type="entry name" value="Haem_oxidase_HugZ-like_sf"/>
</dbReference>
<evidence type="ECO:0000259" key="2">
    <source>
        <dbReference type="Pfam" id="PF13883"/>
    </source>
</evidence>
<accession>A0A0M6Y251</accession>
<dbReference type="PANTHER" id="PTHR13343">
    <property type="entry name" value="CREG1 PROTEIN"/>
    <property type="match status" value="1"/>
</dbReference>
<keyword evidence="4" id="KW-1185">Reference proteome</keyword>
<dbReference type="InterPro" id="IPR055343">
    <property type="entry name" value="CREG_beta-barrel"/>
</dbReference>
<dbReference type="OrthoDB" id="9814594at2"/>
<dbReference type="Pfam" id="PF13883">
    <property type="entry name" value="CREG_beta-barrel"/>
    <property type="match status" value="1"/>
</dbReference>
<evidence type="ECO:0000313" key="3">
    <source>
        <dbReference type="EMBL" id="CTQ43399.1"/>
    </source>
</evidence>
<dbReference type="GO" id="GO:0005737">
    <property type="term" value="C:cytoplasm"/>
    <property type="evidence" value="ECO:0007669"/>
    <property type="project" value="UniProtKB-ARBA"/>
</dbReference>
<proteinExistence type="predicted"/>
<evidence type="ECO:0000313" key="4">
    <source>
        <dbReference type="Proteomes" id="UP000048926"/>
    </source>
</evidence>
<feature type="domain" description="CREG-like beta-barrel" evidence="2">
    <location>
        <begin position="14"/>
        <end position="161"/>
    </location>
</feature>
<dbReference type="Proteomes" id="UP000048926">
    <property type="component" value="Unassembled WGS sequence"/>
</dbReference>
<dbReference type="EMBL" id="CXST01000001">
    <property type="protein sequence ID" value="CTQ43399.1"/>
    <property type="molecule type" value="Genomic_DNA"/>
</dbReference>
<dbReference type="Pfam" id="PF10615">
    <property type="entry name" value="DUF2470"/>
    <property type="match status" value="1"/>
</dbReference>
<dbReference type="PANTHER" id="PTHR13343:SF17">
    <property type="entry name" value="CELLULAR REPRESSOR OF E1A-STIMULATED GENES, ISOFORM A"/>
    <property type="match status" value="1"/>
</dbReference>
<dbReference type="SUPFAM" id="SSF50475">
    <property type="entry name" value="FMN-binding split barrel"/>
    <property type="match status" value="1"/>
</dbReference>